<dbReference type="RefSeq" id="WP_119546775.1">
    <property type="nucleotide sequence ID" value="NZ_QXIR01000011.1"/>
</dbReference>
<sequence>MAAEIKIQYNETERALSTLRQTLDAWNSHYPRQIGGDNQLQVIDKMNELNEQCQQMLESYKQLLLENQAAAKQSVETMEETDHSLSSMITLSR</sequence>
<proteinExistence type="predicted"/>
<evidence type="ECO:0000256" key="1">
    <source>
        <dbReference type="SAM" id="Coils"/>
    </source>
</evidence>
<dbReference type="InterPro" id="IPR046318">
    <property type="entry name" value="DUF5344"/>
</dbReference>
<evidence type="ECO:0000313" key="2">
    <source>
        <dbReference type="EMBL" id="RIW34309.1"/>
    </source>
</evidence>
<dbReference type="OrthoDB" id="2455619at2"/>
<gene>
    <name evidence="2" type="ORF">D3H55_10055</name>
</gene>
<keyword evidence="1" id="KW-0175">Coiled coil</keyword>
<dbReference type="Proteomes" id="UP000265801">
    <property type="component" value="Unassembled WGS sequence"/>
</dbReference>
<keyword evidence="3" id="KW-1185">Reference proteome</keyword>
<protein>
    <submittedName>
        <fullName evidence="2">Uncharacterized protein</fullName>
    </submittedName>
</protein>
<comment type="caution">
    <text evidence="2">The sequence shown here is derived from an EMBL/GenBank/DDBJ whole genome shotgun (WGS) entry which is preliminary data.</text>
</comment>
<reference evidence="2 3" key="1">
    <citation type="submission" date="2018-09" db="EMBL/GenBank/DDBJ databases">
        <title>Bacillus saliacetes sp. nov., isolated from Thai shrimp paste (Ka-pi).</title>
        <authorList>
            <person name="Daroonpunt R."/>
            <person name="Tanasupawat S."/>
            <person name="Yiamsombut S."/>
        </authorList>
    </citation>
    <scope>NUCLEOTIDE SEQUENCE [LARGE SCALE GENOMIC DNA]</scope>
    <source>
        <strain evidence="2 3">SKP7-4</strain>
    </source>
</reference>
<dbReference type="Pfam" id="PF17279">
    <property type="entry name" value="DUF5344"/>
    <property type="match status" value="1"/>
</dbReference>
<dbReference type="AlphaFoldDB" id="A0A3A1QZG9"/>
<evidence type="ECO:0000313" key="3">
    <source>
        <dbReference type="Proteomes" id="UP000265801"/>
    </source>
</evidence>
<organism evidence="2 3">
    <name type="scientific">Bacillus salacetis</name>
    <dbReference type="NCBI Taxonomy" id="2315464"/>
    <lineage>
        <taxon>Bacteria</taxon>
        <taxon>Bacillati</taxon>
        <taxon>Bacillota</taxon>
        <taxon>Bacilli</taxon>
        <taxon>Bacillales</taxon>
        <taxon>Bacillaceae</taxon>
        <taxon>Bacillus</taxon>
    </lineage>
</organism>
<accession>A0A3A1QZG9</accession>
<name>A0A3A1QZG9_9BACI</name>
<feature type="coiled-coil region" evidence="1">
    <location>
        <begin position="2"/>
        <end position="66"/>
    </location>
</feature>
<dbReference type="EMBL" id="QXIR01000011">
    <property type="protein sequence ID" value="RIW34309.1"/>
    <property type="molecule type" value="Genomic_DNA"/>
</dbReference>